<dbReference type="FunFam" id="2.60.120.290:FF:000013">
    <property type="entry name" value="Membrane frizzled-related protein"/>
    <property type="match status" value="1"/>
</dbReference>
<evidence type="ECO:0000256" key="2">
    <source>
        <dbReference type="ARBA" id="ARBA00012050"/>
    </source>
</evidence>
<evidence type="ECO:0000256" key="1">
    <source>
        <dbReference type="ARBA" id="ARBA00001656"/>
    </source>
</evidence>
<evidence type="ECO:0000256" key="5">
    <source>
        <dbReference type="ARBA" id="ARBA00023157"/>
    </source>
</evidence>
<dbReference type="Pfam" id="PF00089">
    <property type="entry name" value="Trypsin"/>
    <property type="match status" value="2"/>
</dbReference>
<protein>
    <recommendedName>
        <fullName evidence="3">Acrosin</fullName>
        <ecNumber evidence="2">3.4.21.10</ecNumber>
    </recommendedName>
</protein>
<feature type="disulfide bond" evidence="7">
    <location>
        <begin position="257"/>
        <end position="284"/>
    </location>
</feature>
<dbReference type="SMART" id="SM00042">
    <property type="entry name" value="CUB"/>
    <property type="match status" value="2"/>
</dbReference>
<dbReference type="SUPFAM" id="SSF50494">
    <property type="entry name" value="Trypsin-like serine proteases"/>
    <property type="match status" value="2"/>
</dbReference>
<comment type="similarity">
    <text evidence="6">Belongs to the peptidase S1 family. CLIP subfamily.</text>
</comment>
<accession>A0A6P6JCD5</accession>
<dbReference type="PROSITE" id="PS50240">
    <property type="entry name" value="TRYPSIN_DOM"/>
    <property type="match status" value="2"/>
</dbReference>
<dbReference type="EC" id="3.4.21.10" evidence="2"/>
<evidence type="ECO:0000313" key="11">
    <source>
        <dbReference type="RefSeq" id="XP_026058080.1"/>
    </source>
</evidence>
<dbReference type="CDD" id="cd00190">
    <property type="entry name" value="Tryp_SPc"/>
    <property type="match status" value="1"/>
</dbReference>
<comment type="caution">
    <text evidence="7">Lacks conserved residue(s) required for the propagation of feature annotation.</text>
</comment>
<dbReference type="FunFam" id="2.40.10.10:FF:000002">
    <property type="entry name" value="Transmembrane protease serine"/>
    <property type="match status" value="1"/>
</dbReference>
<feature type="domain" description="CUB" evidence="8">
    <location>
        <begin position="133"/>
        <end position="247"/>
    </location>
</feature>
<name>A0A6P6JCD5_CARAU</name>
<comment type="catalytic activity">
    <reaction evidence="1">
        <text>Preferential cleavage: Arg-|-Xaa, Lys-|-Xaa.</text>
        <dbReference type="EC" id="3.4.21.10"/>
    </reaction>
</comment>
<reference evidence="11" key="1">
    <citation type="submission" date="2025-08" db="UniProtKB">
        <authorList>
            <consortium name="RefSeq"/>
        </authorList>
    </citation>
    <scope>IDENTIFICATION</scope>
    <source>
        <strain evidence="11">Wakin</strain>
        <tissue evidence="11">Muscle</tissue>
    </source>
</reference>
<dbReference type="PANTHER" id="PTHR24252:SF8">
    <property type="entry name" value="ACROSIN"/>
    <property type="match status" value="1"/>
</dbReference>
<dbReference type="InterPro" id="IPR009003">
    <property type="entry name" value="Peptidase_S1_PA"/>
</dbReference>
<dbReference type="InterPro" id="IPR000859">
    <property type="entry name" value="CUB_dom"/>
</dbReference>
<evidence type="ECO:0000256" key="3">
    <source>
        <dbReference type="ARBA" id="ARBA00017161"/>
    </source>
</evidence>
<dbReference type="InterPro" id="IPR043504">
    <property type="entry name" value="Peptidase_S1_PA_chymotrypsin"/>
</dbReference>
<feature type="domain" description="Peptidase S1" evidence="9">
    <location>
        <begin position="1"/>
        <end position="127"/>
    </location>
</feature>
<dbReference type="RefSeq" id="XP_026058080.1">
    <property type="nucleotide sequence ID" value="XM_026202295.1"/>
</dbReference>
<dbReference type="PROSITE" id="PS00135">
    <property type="entry name" value="TRYPSIN_SER"/>
    <property type="match status" value="1"/>
</dbReference>
<dbReference type="AlphaFoldDB" id="A0A6P6JCD5"/>
<dbReference type="FunFam" id="2.60.120.290:FF:000005">
    <property type="entry name" value="Procollagen C-endopeptidase enhancer 1"/>
    <property type="match status" value="1"/>
</dbReference>
<organism evidence="10 11">
    <name type="scientific">Carassius auratus</name>
    <name type="common">Goldfish</name>
    <dbReference type="NCBI Taxonomy" id="7957"/>
    <lineage>
        <taxon>Eukaryota</taxon>
        <taxon>Metazoa</taxon>
        <taxon>Chordata</taxon>
        <taxon>Craniata</taxon>
        <taxon>Vertebrata</taxon>
        <taxon>Euteleostomi</taxon>
        <taxon>Actinopterygii</taxon>
        <taxon>Neopterygii</taxon>
        <taxon>Teleostei</taxon>
        <taxon>Ostariophysi</taxon>
        <taxon>Cypriniformes</taxon>
        <taxon>Cyprinidae</taxon>
        <taxon>Cyprininae</taxon>
        <taxon>Carassius</taxon>
    </lineage>
</organism>
<dbReference type="KEGG" id="caua:113043111"/>
<evidence type="ECO:0000256" key="7">
    <source>
        <dbReference type="PROSITE-ProRule" id="PRU00059"/>
    </source>
</evidence>
<dbReference type="Proteomes" id="UP000515129">
    <property type="component" value="Chromosome 25"/>
</dbReference>
<dbReference type="Gene3D" id="2.40.10.10">
    <property type="entry name" value="Trypsin-like serine proteases"/>
    <property type="match status" value="2"/>
</dbReference>
<dbReference type="PANTHER" id="PTHR24252">
    <property type="entry name" value="ACROSIN-RELATED"/>
    <property type="match status" value="1"/>
</dbReference>
<feature type="domain" description="CUB" evidence="8">
    <location>
        <begin position="257"/>
        <end position="369"/>
    </location>
</feature>
<dbReference type="SUPFAM" id="SSF49854">
    <property type="entry name" value="Spermadhesin, CUB domain"/>
    <property type="match status" value="2"/>
</dbReference>
<dbReference type="GO" id="GO:0004252">
    <property type="term" value="F:serine-type endopeptidase activity"/>
    <property type="evidence" value="ECO:0007669"/>
    <property type="project" value="InterPro"/>
</dbReference>
<keyword evidence="10" id="KW-1185">Reference proteome</keyword>
<evidence type="ECO:0000256" key="4">
    <source>
        <dbReference type="ARBA" id="ARBA00022737"/>
    </source>
</evidence>
<dbReference type="CDD" id="cd00041">
    <property type="entry name" value="CUB"/>
    <property type="match status" value="2"/>
</dbReference>
<dbReference type="GO" id="GO:0006508">
    <property type="term" value="P:proteolysis"/>
    <property type="evidence" value="ECO:0007669"/>
    <property type="project" value="InterPro"/>
</dbReference>
<dbReference type="InterPro" id="IPR001254">
    <property type="entry name" value="Trypsin_dom"/>
</dbReference>
<dbReference type="InterPro" id="IPR033116">
    <property type="entry name" value="TRYPSIN_SER"/>
</dbReference>
<dbReference type="OrthoDB" id="6380398at2759"/>
<evidence type="ECO:0000313" key="10">
    <source>
        <dbReference type="Proteomes" id="UP000515129"/>
    </source>
</evidence>
<dbReference type="Pfam" id="PF00431">
    <property type="entry name" value="CUB"/>
    <property type="match status" value="2"/>
</dbReference>
<sequence length="641" mass="69362">MCVVGGWGRITEKGPVSSVLQEVQLNLLEQSKCKHVLQTLRPGQKIFTVLCAGPENGGRDACQGDSGGPLLCPRADGCWVAVGVTSWGKGCGRSWNNNKIKPLSRRGSPGVFTDVLLFLSWIKSNLRKDRSLCGVPDGVVPGSEGIIKNPALPGQSYNNNEMCLWSLRVAAGEYILLEFLEFDLENDTQCYSDQLTVYVDEDRRIGRFCGGQPPPPVLIGGSHSLTVQFVSDVSNTGAGFAIKFSVVDKDYSFGAGCGTVVLLQPKGAVWSPAYPQAYRNNTLCRWVIYAPEGHIVKLDFDDFDLEESENCKYDSLTVFGDIDGKDEIVVVCGASIPPAVLSHGGIMLLHFSTDNTITARGFNTSFSFISEKDLSETAFEDQGEEAADDSRVISPRLSTAPYGMPDTFATSGLDAPRTTEDDGKLLWHVSISLGAGYECSGVIIQLQWILTDANCVYNLEEGYLRLLSVTAGGLKKQIRDVIGVLVHPHHSPFSLDYNVALLKLSSPLNVSESTQPVSLPSAGQETPPSLHCWAPAWTSQMSGDGKYRPVRLNISVLERAVCEQCHRTRLTSNILCAGLSSGASCMTHWPAGPLVCLTNTSGVVLMGVKDRGEPCGGIQKCAVYSSVPAIMHWISQHLDME</sequence>
<evidence type="ECO:0000259" key="8">
    <source>
        <dbReference type="PROSITE" id="PS01180"/>
    </source>
</evidence>
<keyword evidence="5 7" id="KW-1015">Disulfide bond</keyword>
<dbReference type="GeneID" id="113043111"/>
<proteinExistence type="inferred from homology"/>
<evidence type="ECO:0000256" key="6">
    <source>
        <dbReference type="ARBA" id="ARBA00024195"/>
    </source>
</evidence>
<dbReference type="SMART" id="SM00020">
    <property type="entry name" value="Tryp_SPc"/>
    <property type="match status" value="1"/>
</dbReference>
<dbReference type="GO" id="GO:0007340">
    <property type="term" value="P:acrosome reaction"/>
    <property type="evidence" value="ECO:0007669"/>
    <property type="project" value="TreeGrafter"/>
</dbReference>
<dbReference type="InterPro" id="IPR035914">
    <property type="entry name" value="Sperma_CUB_dom_sf"/>
</dbReference>
<keyword evidence="4" id="KW-0677">Repeat</keyword>
<evidence type="ECO:0000259" key="9">
    <source>
        <dbReference type="PROSITE" id="PS50240"/>
    </source>
</evidence>
<feature type="domain" description="Peptidase S1" evidence="9">
    <location>
        <begin position="409"/>
        <end position="639"/>
    </location>
</feature>
<dbReference type="PROSITE" id="PS01180">
    <property type="entry name" value="CUB"/>
    <property type="match status" value="2"/>
</dbReference>
<dbReference type="Gene3D" id="2.60.120.290">
    <property type="entry name" value="Spermadhesin, CUB domain"/>
    <property type="match status" value="2"/>
</dbReference>
<gene>
    <name evidence="11" type="primary">LOC113043111</name>
</gene>